<evidence type="ECO:0000313" key="1">
    <source>
        <dbReference type="EMBL" id="GAG69250.1"/>
    </source>
</evidence>
<protein>
    <submittedName>
        <fullName evidence="1">Uncharacterized protein</fullName>
    </submittedName>
</protein>
<comment type="caution">
    <text evidence="1">The sequence shown here is derived from an EMBL/GenBank/DDBJ whole genome shotgun (WGS) entry which is preliminary data.</text>
</comment>
<accession>X0ZHY6</accession>
<name>X0ZHY6_9ZZZZ</name>
<reference evidence="1" key="1">
    <citation type="journal article" date="2014" name="Front. Microbiol.">
        <title>High frequency of phylogenetically diverse reductive dehalogenase-homologous genes in deep subseafloor sedimentary metagenomes.</title>
        <authorList>
            <person name="Kawai M."/>
            <person name="Futagami T."/>
            <person name="Toyoda A."/>
            <person name="Takaki Y."/>
            <person name="Nishi S."/>
            <person name="Hori S."/>
            <person name="Arai W."/>
            <person name="Tsubouchi T."/>
            <person name="Morono Y."/>
            <person name="Uchiyama I."/>
            <person name="Ito T."/>
            <person name="Fujiyama A."/>
            <person name="Inagaki F."/>
            <person name="Takami H."/>
        </authorList>
    </citation>
    <scope>NUCLEOTIDE SEQUENCE</scope>
    <source>
        <strain evidence="1">Expedition CK06-06</strain>
    </source>
</reference>
<gene>
    <name evidence="1" type="ORF">S01H4_08381</name>
</gene>
<dbReference type="EMBL" id="BART01002868">
    <property type="protein sequence ID" value="GAG69250.1"/>
    <property type="molecule type" value="Genomic_DNA"/>
</dbReference>
<dbReference type="AlphaFoldDB" id="X0ZHY6"/>
<feature type="non-terminal residue" evidence="1">
    <location>
        <position position="1"/>
    </location>
</feature>
<organism evidence="1">
    <name type="scientific">marine sediment metagenome</name>
    <dbReference type="NCBI Taxonomy" id="412755"/>
    <lineage>
        <taxon>unclassified sequences</taxon>
        <taxon>metagenomes</taxon>
        <taxon>ecological metagenomes</taxon>
    </lineage>
</organism>
<proteinExistence type="predicted"/>
<sequence>EDKGIQLMKTTFDINDIFYPMLNTALVLGKLDGGRIYRNKKPLNSELQDIVIIPLSNYNGDEIINDATFMVNCYCKNFNNGTPDIAKLRLIAEAVIKKIEEYNNTSNYYVFNIVNQILLNDVDQKSISILSNPINLILLILYYLQ</sequence>